<protein>
    <submittedName>
        <fullName evidence="2">Uncharacterized protein</fullName>
    </submittedName>
</protein>
<keyword evidence="3" id="KW-1185">Reference proteome</keyword>
<evidence type="ECO:0000256" key="1">
    <source>
        <dbReference type="SAM" id="MobiDB-lite"/>
    </source>
</evidence>
<dbReference type="Proteomes" id="UP000001307">
    <property type="component" value="Unassembled WGS sequence"/>
</dbReference>
<evidence type="ECO:0000313" key="3">
    <source>
        <dbReference type="Proteomes" id="UP000001307"/>
    </source>
</evidence>
<name>E4Y0H6_OIKDI</name>
<dbReference type="EMBL" id="FN653498">
    <property type="protein sequence ID" value="CBY15384.1"/>
    <property type="molecule type" value="Genomic_DNA"/>
</dbReference>
<accession>E4Y0H6</accession>
<feature type="region of interest" description="Disordered" evidence="1">
    <location>
        <begin position="342"/>
        <end position="395"/>
    </location>
</feature>
<reference evidence="2" key="1">
    <citation type="journal article" date="2010" name="Science">
        <title>Plasticity of animal genome architecture unmasked by rapid evolution of a pelagic tunicate.</title>
        <authorList>
            <person name="Denoeud F."/>
            <person name="Henriet S."/>
            <person name="Mungpakdee S."/>
            <person name="Aury J.M."/>
            <person name="Da Silva C."/>
            <person name="Brinkmann H."/>
            <person name="Mikhaleva J."/>
            <person name="Olsen L.C."/>
            <person name="Jubin C."/>
            <person name="Canestro C."/>
            <person name="Bouquet J.M."/>
            <person name="Danks G."/>
            <person name="Poulain J."/>
            <person name="Campsteijn C."/>
            <person name="Adamski M."/>
            <person name="Cross I."/>
            <person name="Yadetie F."/>
            <person name="Muffato M."/>
            <person name="Louis A."/>
            <person name="Butcher S."/>
            <person name="Tsagkogeorga G."/>
            <person name="Konrad A."/>
            <person name="Singh S."/>
            <person name="Jensen M.F."/>
            <person name="Cong E.H."/>
            <person name="Eikeseth-Otteraa H."/>
            <person name="Noel B."/>
            <person name="Anthouard V."/>
            <person name="Porcel B.M."/>
            <person name="Kachouri-Lafond R."/>
            <person name="Nishino A."/>
            <person name="Ugolini M."/>
            <person name="Chourrout P."/>
            <person name="Nishida H."/>
            <person name="Aasland R."/>
            <person name="Huzurbazar S."/>
            <person name="Westhof E."/>
            <person name="Delsuc F."/>
            <person name="Lehrach H."/>
            <person name="Reinhardt R."/>
            <person name="Weissenbach J."/>
            <person name="Roy S.W."/>
            <person name="Artiguenave F."/>
            <person name="Postlethwait J.H."/>
            <person name="Manak J.R."/>
            <person name="Thompson E.M."/>
            <person name="Jaillon O."/>
            <person name="Du Pasquier L."/>
            <person name="Boudinot P."/>
            <person name="Liberles D.A."/>
            <person name="Volff J.N."/>
            <person name="Philippe H."/>
            <person name="Lenhard B."/>
            <person name="Roest Crollius H."/>
            <person name="Wincker P."/>
            <person name="Chourrout D."/>
        </authorList>
    </citation>
    <scope>NUCLEOTIDE SEQUENCE [LARGE SCALE GENOMIC DNA]</scope>
</reference>
<dbReference type="InParanoid" id="E4Y0H6"/>
<dbReference type="AlphaFoldDB" id="E4Y0H6"/>
<dbReference type="OrthoDB" id="10241328at2759"/>
<feature type="compositionally biased region" description="Basic and acidic residues" evidence="1">
    <location>
        <begin position="357"/>
        <end position="367"/>
    </location>
</feature>
<gene>
    <name evidence="2" type="ORF">GSOID_T00012296001</name>
</gene>
<proteinExistence type="predicted"/>
<evidence type="ECO:0000313" key="2">
    <source>
        <dbReference type="EMBL" id="CBY15384.1"/>
    </source>
</evidence>
<sequence>MQNNRDLIDLHEAPMEAEDLDFLFADENADENVDAIPENDRPEQPVEIDLLEELDFGDQNEQDEPLQLVTVEQIRRKFEVEHDAKVRKTFDDLGKGVRPGEVYEKLLDIPKFAKALARRDANVWADDLRKLSLKLETYDRAIYVRDDRISGLFIELEERVSILRSGGSGLKMIVSFVADEEVKRRYLELSNESNVRDAMEGELETIDRVARSAGIIHKMPPLPDNVDDLDAWKEFGRIVDEIRSESQRKTDDFKLKIGGIARWPIDTLVQYVVKYSDQSRLANLPRVDQGQSAMTIPTITLSGKIESYKILADGSIRKLTHDRLPSWCQDWKISTNGRQIGSFQKNGVMKGNGFTRKNNDRGTDRNRGRGGQQRAAPRGGARGGYRGKANHPYQR</sequence>
<organism evidence="2">
    <name type="scientific">Oikopleura dioica</name>
    <name type="common">Tunicate</name>
    <dbReference type="NCBI Taxonomy" id="34765"/>
    <lineage>
        <taxon>Eukaryota</taxon>
        <taxon>Metazoa</taxon>
        <taxon>Chordata</taxon>
        <taxon>Tunicata</taxon>
        <taxon>Appendicularia</taxon>
        <taxon>Copelata</taxon>
        <taxon>Oikopleuridae</taxon>
        <taxon>Oikopleura</taxon>
    </lineage>
</organism>